<dbReference type="AlphaFoldDB" id="A0A964BQQ0"/>
<accession>A0A964BQQ0</accession>
<reference evidence="1" key="1">
    <citation type="journal article" date="2021" name="Antonie Van Leeuwenhoek">
        <title>Draft genome and description of Waterburya agarophytonicola gen. nov. sp. nov. (Pleurocapsales, Cyanobacteria): a seaweed symbiont.</title>
        <authorList>
            <person name="Bonthond G."/>
            <person name="Shalygin S."/>
            <person name="Bayer T."/>
            <person name="Weinberger F."/>
        </authorList>
    </citation>
    <scope>NUCLEOTIDE SEQUENCE</scope>
    <source>
        <strain evidence="1">KI4</strain>
    </source>
</reference>
<sequence length="124" mass="14027">MHNLPLPNPYDVLEISPAASHQEITIAFTKAMKRGKYSPREIAQARKSLMNPQERIIADYLRPITGTIGSFKRSDFTALDTPIPKLKFLTEFDALAEAIGDRDRVSDSDKRLGKLLFSDRSHKK</sequence>
<name>A0A964BQQ0_9CYAN</name>
<dbReference type="EMBL" id="JADWDC010000016">
    <property type="protein sequence ID" value="MCC0177081.1"/>
    <property type="molecule type" value="Genomic_DNA"/>
</dbReference>
<comment type="caution">
    <text evidence="1">The sequence shown here is derived from an EMBL/GenBank/DDBJ whole genome shotgun (WGS) entry which is preliminary data.</text>
</comment>
<gene>
    <name evidence="1" type="ORF">I4641_08835</name>
</gene>
<dbReference type="InterPro" id="IPR036869">
    <property type="entry name" value="J_dom_sf"/>
</dbReference>
<protein>
    <submittedName>
        <fullName evidence="1">Molecular chaperone DnaJ</fullName>
    </submittedName>
</protein>
<organism evidence="1 2">
    <name type="scientific">Waterburya agarophytonicola KI4</name>
    <dbReference type="NCBI Taxonomy" id="2874699"/>
    <lineage>
        <taxon>Bacteria</taxon>
        <taxon>Bacillati</taxon>
        <taxon>Cyanobacteriota</taxon>
        <taxon>Cyanophyceae</taxon>
        <taxon>Pleurocapsales</taxon>
        <taxon>Hyellaceae</taxon>
        <taxon>Waterburya</taxon>
        <taxon>Waterburya agarophytonicola</taxon>
    </lineage>
</organism>
<keyword evidence="2" id="KW-1185">Reference proteome</keyword>
<dbReference type="SUPFAM" id="SSF46565">
    <property type="entry name" value="Chaperone J-domain"/>
    <property type="match status" value="1"/>
</dbReference>
<evidence type="ECO:0000313" key="1">
    <source>
        <dbReference type="EMBL" id="MCC0177081.1"/>
    </source>
</evidence>
<proteinExistence type="predicted"/>
<evidence type="ECO:0000313" key="2">
    <source>
        <dbReference type="Proteomes" id="UP000729733"/>
    </source>
</evidence>
<dbReference type="Proteomes" id="UP000729733">
    <property type="component" value="Unassembled WGS sequence"/>
</dbReference>
<dbReference type="RefSeq" id="WP_229640119.1">
    <property type="nucleotide sequence ID" value="NZ_JADWDC010000016.1"/>
</dbReference>